<dbReference type="InterPro" id="IPR050179">
    <property type="entry name" value="Trans_hexapeptide_repeat"/>
</dbReference>
<dbReference type="Gene3D" id="2.160.10.10">
    <property type="entry name" value="Hexapeptide repeat proteins"/>
    <property type="match status" value="1"/>
</dbReference>
<feature type="binding site" evidence="3">
    <location>
        <position position="72"/>
    </location>
    <ligand>
        <name>substrate</name>
    </ligand>
</feature>
<gene>
    <name evidence="4" type="primary">lpxD_2</name>
    <name evidence="4" type="ORF">PS624_02307</name>
</gene>
<dbReference type="AlphaFoldDB" id="A0A5E6SL39"/>
<reference evidence="4 5" key="1">
    <citation type="submission" date="2019-09" db="EMBL/GenBank/DDBJ databases">
        <authorList>
            <person name="Chandra G."/>
            <person name="Truman W A."/>
        </authorList>
    </citation>
    <scope>NUCLEOTIDE SEQUENCE [LARGE SCALE GENOMIC DNA]</scope>
    <source>
        <strain evidence="4">PS624</strain>
    </source>
</reference>
<feature type="active site" description="Proton acceptor" evidence="2">
    <location>
        <position position="141"/>
    </location>
</feature>
<dbReference type="EMBL" id="CABVGZ010000020">
    <property type="protein sequence ID" value="VVM80902.1"/>
    <property type="molecule type" value="Genomic_DNA"/>
</dbReference>
<evidence type="ECO:0000256" key="2">
    <source>
        <dbReference type="PIRSR" id="PIRSR620019-1"/>
    </source>
</evidence>
<evidence type="ECO:0000256" key="3">
    <source>
        <dbReference type="PIRSR" id="PIRSR620019-2"/>
    </source>
</evidence>
<keyword evidence="4" id="KW-0808">Transferase</keyword>
<proteinExistence type="inferred from homology"/>
<accession>A0A5E6SL39</accession>
<dbReference type="InterPro" id="IPR001451">
    <property type="entry name" value="Hexapep"/>
</dbReference>
<dbReference type="PANTHER" id="PTHR43300">
    <property type="entry name" value="ACETYLTRANSFERASE"/>
    <property type="match status" value="1"/>
</dbReference>
<dbReference type="NCBIfam" id="TIGR03570">
    <property type="entry name" value="NeuD_NnaD"/>
    <property type="match status" value="1"/>
</dbReference>
<dbReference type="InterPro" id="IPR020019">
    <property type="entry name" value="AcTrfase_PglD-like"/>
</dbReference>
<dbReference type="GO" id="GO:0016746">
    <property type="term" value="F:acyltransferase activity"/>
    <property type="evidence" value="ECO:0007669"/>
    <property type="project" value="UniProtKB-KW"/>
</dbReference>
<sequence>MAGLIIFGAGPFAQLVCRYATNDLGIQVHAFTVDESYLPEGISELDGIPLLGWQTVRNRFTPTDVMLFVAVGYRSMPGRASVYRAIKQCGYPLANLMHPAAWIATDAVIGDNVIVMPGAVIETGVKLGSNNVVWSNATLCHDSNIGDHNFIAANATLGGNVTIGARNFIGFSAVVMQGRRIGDDTLIGAQSMVNRDTEDLCVYVGVPARRLRTLDPATAVTVSDPV</sequence>
<organism evidence="4 5">
    <name type="scientific">Pseudomonas fluorescens</name>
    <dbReference type="NCBI Taxonomy" id="294"/>
    <lineage>
        <taxon>Bacteria</taxon>
        <taxon>Pseudomonadati</taxon>
        <taxon>Pseudomonadota</taxon>
        <taxon>Gammaproteobacteria</taxon>
        <taxon>Pseudomonadales</taxon>
        <taxon>Pseudomonadaceae</taxon>
        <taxon>Pseudomonas</taxon>
    </lineage>
</organism>
<comment type="similarity">
    <text evidence="1">Belongs to the transferase hexapeptide repeat family.</text>
</comment>
<evidence type="ECO:0000256" key="1">
    <source>
        <dbReference type="ARBA" id="ARBA00007274"/>
    </source>
</evidence>
<keyword evidence="4" id="KW-0012">Acyltransferase</keyword>
<dbReference type="PANTHER" id="PTHR43300:SF7">
    <property type="entry name" value="UDP-N-ACETYLBACILLOSAMINE N-ACETYLTRANSFERASE"/>
    <property type="match status" value="1"/>
</dbReference>
<dbReference type="RefSeq" id="WP_150774910.1">
    <property type="nucleotide sequence ID" value="NZ_CABVGZ010000020.1"/>
</dbReference>
<name>A0A5E6SL39_PSEFL</name>
<evidence type="ECO:0000313" key="5">
    <source>
        <dbReference type="Proteomes" id="UP000326241"/>
    </source>
</evidence>
<dbReference type="EC" id="2.3.1.-" evidence="4"/>
<dbReference type="CDD" id="cd03360">
    <property type="entry name" value="LbH_AT_putative"/>
    <property type="match status" value="1"/>
</dbReference>
<feature type="site" description="Increases basicity of active site His" evidence="2">
    <location>
        <position position="142"/>
    </location>
</feature>
<dbReference type="Proteomes" id="UP000326241">
    <property type="component" value="Unassembled WGS sequence"/>
</dbReference>
<evidence type="ECO:0000313" key="4">
    <source>
        <dbReference type="EMBL" id="VVM80902.1"/>
    </source>
</evidence>
<dbReference type="InterPro" id="IPR011004">
    <property type="entry name" value="Trimer_LpxA-like_sf"/>
</dbReference>
<dbReference type="Pfam" id="PF00132">
    <property type="entry name" value="Hexapep"/>
    <property type="match status" value="2"/>
</dbReference>
<dbReference type="SUPFAM" id="SSF51161">
    <property type="entry name" value="Trimeric LpxA-like enzymes"/>
    <property type="match status" value="1"/>
</dbReference>
<protein>
    <submittedName>
        <fullName evidence="4">UDP-3-O-(3-hydroxymyristoyl)glucosamine N-acyltransferase</fullName>
        <ecNumber evidence="4">2.3.1.-</ecNumber>
    </submittedName>
</protein>